<comment type="caution">
    <text evidence="10">Lacks conserved residue(s) required for the propagation of feature annotation.</text>
</comment>
<evidence type="ECO:0000256" key="4">
    <source>
        <dbReference type="ARBA" id="ARBA00022530"/>
    </source>
</evidence>
<keyword evidence="11" id="KW-0472">Membrane</keyword>
<dbReference type="Gene3D" id="2.10.25.10">
    <property type="entry name" value="Laminin"/>
    <property type="match status" value="4"/>
</dbReference>
<protein>
    <recommendedName>
        <fullName evidence="12">EGF-like domain-containing protein</fullName>
    </recommendedName>
</protein>
<dbReference type="PROSITE" id="PS01186">
    <property type="entry name" value="EGF_2"/>
    <property type="match status" value="3"/>
</dbReference>
<dbReference type="PROSITE" id="PS50026">
    <property type="entry name" value="EGF_3"/>
    <property type="match status" value="2"/>
</dbReference>
<evidence type="ECO:0000259" key="12">
    <source>
        <dbReference type="PROSITE" id="PS50026"/>
    </source>
</evidence>
<keyword evidence="9" id="KW-0325">Glycoprotein</keyword>
<dbReference type="InterPro" id="IPR049883">
    <property type="entry name" value="NOTCH1_EGF-like"/>
</dbReference>
<keyword evidence="3" id="KW-0964">Secreted</keyword>
<dbReference type="FunFam" id="2.10.25.10:FF:000240">
    <property type="entry name" value="Vitamin K-dependent protein S"/>
    <property type="match status" value="1"/>
</dbReference>
<name>A0A1X7V2X4_AMPQE</name>
<dbReference type="SMART" id="SM00179">
    <property type="entry name" value="EGF_CA"/>
    <property type="match status" value="4"/>
</dbReference>
<evidence type="ECO:0000256" key="3">
    <source>
        <dbReference type="ARBA" id="ARBA00022525"/>
    </source>
</evidence>
<evidence type="ECO:0000256" key="2">
    <source>
        <dbReference type="ARBA" id="ARBA00006127"/>
    </source>
</evidence>
<proteinExistence type="inferred from homology"/>
<keyword evidence="11" id="KW-1133">Transmembrane helix</keyword>
<dbReference type="InterPro" id="IPR009030">
    <property type="entry name" value="Growth_fac_rcpt_cys_sf"/>
</dbReference>
<dbReference type="PROSITE" id="PS01187">
    <property type="entry name" value="EGF_CA"/>
    <property type="match status" value="1"/>
</dbReference>
<dbReference type="InterPro" id="IPR000742">
    <property type="entry name" value="EGF"/>
</dbReference>
<dbReference type="InParanoid" id="A0A1X7V2X4"/>
<organism evidence="13">
    <name type="scientific">Amphimedon queenslandica</name>
    <name type="common">Sponge</name>
    <dbReference type="NCBI Taxonomy" id="400682"/>
    <lineage>
        <taxon>Eukaryota</taxon>
        <taxon>Metazoa</taxon>
        <taxon>Porifera</taxon>
        <taxon>Demospongiae</taxon>
        <taxon>Heteroscleromorpha</taxon>
        <taxon>Haplosclerida</taxon>
        <taxon>Niphatidae</taxon>
        <taxon>Amphimedon</taxon>
    </lineage>
</organism>
<evidence type="ECO:0000313" key="13">
    <source>
        <dbReference type="EnsemblMetazoa" id="Aqu2.1.34605_001"/>
    </source>
</evidence>
<dbReference type="PANTHER" id="PTHR24050:SF27">
    <property type="entry name" value="FIBRILLIN-1"/>
    <property type="match status" value="1"/>
</dbReference>
<keyword evidence="11" id="KW-0812">Transmembrane</keyword>
<evidence type="ECO:0000256" key="7">
    <source>
        <dbReference type="ARBA" id="ARBA00022737"/>
    </source>
</evidence>
<dbReference type="InterPro" id="IPR052235">
    <property type="entry name" value="Nephronectin_domain"/>
</dbReference>
<dbReference type="STRING" id="400682.A0A1X7V2X4"/>
<keyword evidence="5 10" id="KW-0245">EGF-like domain</keyword>
<comment type="similarity">
    <text evidence="2">Belongs to the fibulin family.</text>
</comment>
<evidence type="ECO:0000256" key="11">
    <source>
        <dbReference type="SAM" id="Phobius"/>
    </source>
</evidence>
<evidence type="ECO:0000256" key="6">
    <source>
        <dbReference type="ARBA" id="ARBA00022729"/>
    </source>
</evidence>
<evidence type="ECO:0000256" key="5">
    <source>
        <dbReference type="ARBA" id="ARBA00022536"/>
    </source>
</evidence>
<dbReference type="InterPro" id="IPR018097">
    <property type="entry name" value="EGF_Ca-bd_CS"/>
</dbReference>
<dbReference type="InterPro" id="IPR026823">
    <property type="entry name" value="cEGF"/>
</dbReference>
<dbReference type="OrthoDB" id="527990at2759"/>
<dbReference type="EnsemblMetazoa" id="Aqu2.1.34605_001">
    <property type="protein sequence ID" value="Aqu2.1.34605_001"/>
    <property type="gene ID" value="Aqu2.1.34605"/>
</dbReference>
<feature type="transmembrane region" description="Helical" evidence="11">
    <location>
        <begin position="321"/>
        <end position="352"/>
    </location>
</feature>
<keyword evidence="8" id="KW-1015">Disulfide bond</keyword>
<dbReference type="Pfam" id="PF12662">
    <property type="entry name" value="cEGF"/>
    <property type="match status" value="1"/>
</dbReference>
<evidence type="ECO:0000256" key="1">
    <source>
        <dbReference type="ARBA" id="ARBA00004498"/>
    </source>
</evidence>
<comment type="subcellular location">
    <subcellularLocation>
        <location evidence="1">Secreted</location>
        <location evidence="1">Extracellular space</location>
        <location evidence="1">Extracellular matrix</location>
    </subcellularLocation>
</comment>
<dbReference type="PANTHER" id="PTHR24050">
    <property type="entry name" value="PA14 DOMAIN-CONTAINING PROTEIN"/>
    <property type="match status" value="1"/>
</dbReference>
<keyword evidence="6" id="KW-0732">Signal</keyword>
<dbReference type="FunFam" id="2.10.25.10:FF:000014">
    <property type="entry name" value="Latent-transforming growth factor beta-binding protein 3"/>
    <property type="match status" value="1"/>
</dbReference>
<dbReference type="SMART" id="SM00181">
    <property type="entry name" value="EGF"/>
    <property type="match status" value="4"/>
</dbReference>
<dbReference type="InterPro" id="IPR001881">
    <property type="entry name" value="EGF-like_Ca-bd_dom"/>
</dbReference>
<keyword evidence="7" id="KW-0677">Repeat</keyword>
<sequence>MLVYTMSQETVQFTISSASSYGFSYTGTTNISSPNLVSIPSNLQVRETTYGYRNVGLYVKSVSDLPISIVLIGHTNAPRSTYLALPCTEYHLQEEYVYYGISAESDQSSRLASNGRTCDEIDECSEGLSSCNMQCINTIGSYYCTCFTGFQLMNDNHTCNDINECSVNNGGCEDVCTNTNGSYLCACQENGYTLDSNEVNCTDSNECSINNGGCAHICVNTPGSYHCNCDDGYTLNLDEHNCSDINECLLVDNRCSHGCVNTPGSYHCTCKDGYYLSNDSHTCLACGPGKYLRNGSICEDLALPTNIEATSAENVGSSSGFLYGTIGGVLLIIIIIIAVMAFVIIAIVLIVIKKKKNGQYNVNQEDQERSTYNTSNPIYNNESVTKFMEEQGDLYDYVDSPQTEEKEKL</sequence>
<dbReference type="FunFam" id="2.10.25.10:FF:000010">
    <property type="entry name" value="Pro-epidermal growth factor"/>
    <property type="match status" value="1"/>
</dbReference>
<evidence type="ECO:0000256" key="8">
    <source>
        <dbReference type="ARBA" id="ARBA00023157"/>
    </source>
</evidence>
<dbReference type="SUPFAM" id="SSF57196">
    <property type="entry name" value="EGF/Laminin"/>
    <property type="match status" value="1"/>
</dbReference>
<reference evidence="13" key="1">
    <citation type="submission" date="2017-05" db="UniProtKB">
        <authorList>
            <consortium name="EnsemblMetazoa"/>
        </authorList>
    </citation>
    <scope>IDENTIFICATION</scope>
</reference>
<dbReference type="AlphaFoldDB" id="A0A1X7V2X4"/>
<dbReference type="PROSITE" id="PS00010">
    <property type="entry name" value="ASX_HYDROXYL"/>
    <property type="match status" value="3"/>
</dbReference>
<accession>A0A1X7V2X4</accession>
<dbReference type="Pfam" id="PF14670">
    <property type="entry name" value="FXa_inhibition"/>
    <property type="match status" value="2"/>
</dbReference>
<feature type="domain" description="EGF-like" evidence="12">
    <location>
        <begin position="244"/>
        <end position="284"/>
    </location>
</feature>
<keyword evidence="4" id="KW-0272">Extracellular matrix</keyword>
<evidence type="ECO:0000256" key="10">
    <source>
        <dbReference type="PROSITE-ProRule" id="PRU00076"/>
    </source>
</evidence>
<evidence type="ECO:0000256" key="9">
    <source>
        <dbReference type="ARBA" id="ARBA00023180"/>
    </source>
</evidence>
<feature type="domain" description="EGF-like" evidence="12">
    <location>
        <begin position="203"/>
        <end position="243"/>
    </location>
</feature>
<dbReference type="Pfam" id="PF07645">
    <property type="entry name" value="EGF_CA"/>
    <property type="match status" value="1"/>
</dbReference>
<dbReference type="InterPro" id="IPR000152">
    <property type="entry name" value="EGF-type_Asp/Asn_hydroxyl_site"/>
</dbReference>
<dbReference type="GO" id="GO:0005509">
    <property type="term" value="F:calcium ion binding"/>
    <property type="evidence" value="ECO:0007669"/>
    <property type="project" value="InterPro"/>
</dbReference>
<dbReference type="SUPFAM" id="SSF57184">
    <property type="entry name" value="Growth factor receptor domain"/>
    <property type="match status" value="1"/>
</dbReference>